<sequence length="107" mass="12504">MEIIITWDVALFLVFLYFAIKYLYQTLFKIVTGCHDPFNPLYNYKDYPTWEKGYNKDRSDTLKNVNITLAEIRCELEEIIQKYSDSSADNGDLQKGPEAEPSKKPIL</sequence>
<reference evidence="3 4" key="1">
    <citation type="submission" date="2017-06" db="EMBL/GenBank/DDBJ databases">
        <authorList>
            <consortium name="Pathogen Informatics"/>
        </authorList>
    </citation>
    <scope>NUCLEOTIDE SEQUENCE [LARGE SCALE GENOMIC DNA]</scope>
    <source>
        <strain evidence="3 4">NCTC12149</strain>
    </source>
</reference>
<protein>
    <submittedName>
        <fullName evidence="3">Uncharacterized protein</fullName>
    </submittedName>
</protein>
<gene>
    <name evidence="3" type="ORF">SAMEA4412673_00305</name>
</gene>
<dbReference type="KEGG" id="smiz:4412673_00305"/>
<accession>A0AAJ5BYL5</accession>
<keyword evidence="2" id="KW-0472">Membrane</keyword>
<evidence type="ECO:0000256" key="1">
    <source>
        <dbReference type="SAM" id="MobiDB-lite"/>
    </source>
</evidence>
<organism evidence="3 4">
    <name type="scientific">Sphingobacterium mizutaii</name>
    <dbReference type="NCBI Taxonomy" id="1010"/>
    <lineage>
        <taxon>Bacteria</taxon>
        <taxon>Pseudomonadati</taxon>
        <taxon>Bacteroidota</taxon>
        <taxon>Sphingobacteriia</taxon>
        <taxon>Sphingobacteriales</taxon>
        <taxon>Sphingobacteriaceae</taxon>
        <taxon>Sphingobacterium</taxon>
    </lineage>
</organism>
<dbReference type="RefSeq" id="WP_093100879.1">
    <property type="nucleotide sequence ID" value="NZ_FNGK01000009.1"/>
</dbReference>
<dbReference type="EMBL" id="LT906468">
    <property type="protein sequence ID" value="SNV38304.1"/>
    <property type="molecule type" value="Genomic_DNA"/>
</dbReference>
<name>A0AAJ5BYL5_9SPHI</name>
<dbReference type="Proteomes" id="UP000215355">
    <property type="component" value="Chromosome 1"/>
</dbReference>
<feature type="region of interest" description="Disordered" evidence="1">
    <location>
        <begin position="85"/>
        <end position="107"/>
    </location>
</feature>
<keyword evidence="2" id="KW-0812">Transmembrane</keyword>
<evidence type="ECO:0000256" key="2">
    <source>
        <dbReference type="SAM" id="Phobius"/>
    </source>
</evidence>
<evidence type="ECO:0000313" key="4">
    <source>
        <dbReference type="Proteomes" id="UP000215355"/>
    </source>
</evidence>
<evidence type="ECO:0000313" key="3">
    <source>
        <dbReference type="EMBL" id="SNV38304.1"/>
    </source>
</evidence>
<feature type="transmembrane region" description="Helical" evidence="2">
    <location>
        <begin position="6"/>
        <end position="24"/>
    </location>
</feature>
<keyword evidence="2" id="KW-1133">Transmembrane helix</keyword>
<dbReference type="AlphaFoldDB" id="A0AAJ5BYL5"/>
<feature type="compositionally biased region" description="Basic and acidic residues" evidence="1">
    <location>
        <begin position="95"/>
        <end position="107"/>
    </location>
</feature>
<proteinExistence type="predicted"/>